<dbReference type="Proteomes" id="UP000001072">
    <property type="component" value="Unassembled WGS sequence"/>
</dbReference>
<dbReference type="KEGG" id="mlr:MELLADRAFT_102351"/>
<organism evidence="2">
    <name type="scientific">Melampsora larici-populina (strain 98AG31 / pathotype 3-4-7)</name>
    <name type="common">Poplar leaf rust fungus</name>
    <dbReference type="NCBI Taxonomy" id="747676"/>
    <lineage>
        <taxon>Eukaryota</taxon>
        <taxon>Fungi</taxon>
        <taxon>Dikarya</taxon>
        <taxon>Basidiomycota</taxon>
        <taxon>Pucciniomycotina</taxon>
        <taxon>Pucciniomycetes</taxon>
        <taxon>Pucciniales</taxon>
        <taxon>Melampsoraceae</taxon>
        <taxon>Melampsora</taxon>
    </lineage>
</organism>
<dbReference type="GeneID" id="18921646"/>
<proteinExistence type="predicted"/>
<accession>F4R803</accession>
<dbReference type="AlphaFoldDB" id="F4R803"/>
<sequence>MTSVSGAPSNNSTRYIRWFKIPILPCNQPSCLSGKAKKPSIPQMNHAWDPPPSRKLDCLSFSRTVPHLHTTVCCHCIPEHGNRGVKLVHCSRCSVGYLLLTGTPLIWGPCRAKGIRSSPPDETQFPQRNYDLASEQESEDWGGSFAWTVPKPIKPVPSVLTGGSAQTTPGGFSARQFSCGLNVTAWLVIFTAPVKFAHNNGVGTYSNIINVSDNSWPDCFGRAAWAAIAQYCHSINFPLPNLCHLQYI</sequence>
<dbReference type="InParanoid" id="F4R803"/>
<evidence type="ECO:0000313" key="2">
    <source>
        <dbReference type="Proteomes" id="UP000001072"/>
    </source>
</evidence>
<evidence type="ECO:0000313" key="1">
    <source>
        <dbReference type="EMBL" id="EGG11409.1"/>
    </source>
</evidence>
<keyword evidence="2" id="KW-1185">Reference proteome</keyword>
<dbReference type="EMBL" id="GL883092">
    <property type="protein sequence ID" value="EGG11409.1"/>
    <property type="molecule type" value="Genomic_DNA"/>
</dbReference>
<dbReference type="HOGENOM" id="CLU_1120364_0_0_1"/>
<name>F4R803_MELLP</name>
<gene>
    <name evidence="1" type="ORF">MELLADRAFT_102351</name>
</gene>
<dbReference type="VEuPathDB" id="FungiDB:MELLADRAFT_102351"/>
<protein>
    <submittedName>
        <fullName evidence="1">Uncharacterized protein</fullName>
    </submittedName>
</protein>
<reference evidence="2" key="1">
    <citation type="journal article" date="2011" name="Proc. Natl. Acad. Sci. U.S.A.">
        <title>Obligate biotrophy features unraveled by the genomic analysis of rust fungi.</title>
        <authorList>
            <person name="Duplessis S."/>
            <person name="Cuomo C.A."/>
            <person name="Lin Y.-C."/>
            <person name="Aerts A."/>
            <person name="Tisserant E."/>
            <person name="Veneault-Fourrey C."/>
            <person name="Joly D.L."/>
            <person name="Hacquard S."/>
            <person name="Amselem J."/>
            <person name="Cantarel B.L."/>
            <person name="Chiu R."/>
            <person name="Coutinho P.M."/>
            <person name="Feau N."/>
            <person name="Field M."/>
            <person name="Frey P."/>
            <person name="Gelhaye E."/>
            <person name="Goldberg J."/>
            <person name="Grabherr M.G."/>
            <person name="Kodira C.D."/>
            <person name="Kohler A."/>
            <person name="Kuees U."/>
            <person name="Lindquist E.A."/>
            <person name="Lucas S.M."/>
            <person name="Mago R."/>
            <person name="Mauceli E."/>
            <person name="Morin E."/>
            <person name="Murat C."/>
            <person name="Pangilinan J.L."/>
            <person name="Park R."/>
            <person name="Pearson M."/>
            <person name="Quesneville H."/>
            <person name="Rouhier N."/>
            <person name="Sakthikumar S."/>
            <person name="Salamov A.A."/>
            <person name="Schmutz J."/>
            <person name="Selles B."/>
            <person name="Shapiro H."/>
            <person name="Tanguay P."/>
            <person name="Tuskan G.A."/>
            <person name="Henrissat B."/>
            <person name="Van de Peer Y."/>
            <person name="Rouze P."/>
            <person name="Ellis J.G."/>
            <person name="Dodds P.N."/>
            <person name="Schein J.E."/>
            <person name="Zhong S."/>
            <person name="Hamelin R.C."/>
            <person name="Grigoriev I.V."/>
            <person name="Szabo L.J."/>
            <person name="Martin F."/>
        </authorList>
    </citation>
    <scope>NUCLEOTIDE SEQUENCE [LARGE SCALE GENOMIC DNA]</scope>
    <source>
        <strain evidence="2">98AG31 / pathotype 3-4-7</strain>
    </source>
</reference>
<dbReference type="RefSeq" id="XP_007405044.1">
    <property type="nucleotide sequence ID" value="XM_007404982.1"/>
</dbReference>